<evidence type="ECO:0000313" key="2">
    <source>
        <dbReference type="Proteomes" id="UP000075230"/>
    </source>
</evidence>
<proteinExistence type="predicted"/>
<dbReference type="AlphaFoldDB" id="A0A146FUF0"/>
<protein>
    <submittedName>
        <fullName evidence="1">Uncharacterized protein</fullName>
    </submittedName>
</protein>
<accession>A0A146FUF0</accession>
<comment type="caution">
    <text evidence="1">The sequence shown here is derived from an EMBL/GenBank/DDBJ whole genome shotgun (WGS) entry which is preliminary data.</text>
</comment>
<evidence type="ECO:0000313" key="1">
    <source>
        <dbReference type="EMBL" id="GAT28799.1"/>
    </source>
</evidence>
<organism evidence="1 2">
    <name type="scientific">Aspergillus kawachii</name>
    <name type="common">White koji mold</name>
    <name type="synonym">Aspergillus awamori var. kawachi</name>
    <dbReference type="NCBI Taxonomy" id="1069201"/>
    <lineage>
        <taxon>Eukaryota</taxon>
        <taxon>Fungi</taxon>
        <taxon>Dikarya</taxon>
        <taxon>Ascomycota</taxon>
        <taxon>Pezizomycotina</taxon>
        <taxon>Eurotiomycetes</taxon>
        <taxon>Eurotiomycetidae</taxon>
        <taxon>Eurotiales</taxon>
        <taxon>Aspergillaceae</taxon>
        <taxon>Aspergillus</taxon>
        <taxon>Aspergillus subgen. Circumdati</taxon>
    </lineage>
</organism>
<sequence>MLVGLGGLKDGEEHGTSTEVGCGMSKDCCGSSFPKMGLVGDRLANILWMRAVMCPVSLAEMGLAG</sequence>
<dbReference type="EMBL" id="BCWF01000025">
    <property type="protein sequence ID" value="GAT28799.1"/>
    <property type="molecule type" value="Genomic_DNA"/>
</dbReference>
<name>A0A146FUF0_ASPKA</name>
<reference evidence="2" key="2">
    <citation type="submission" date="2016-02" db="EMBL/GenBank/DDBJ databases">
        <title>Genome sequencing of Aspergillus luchuensis NBRC 4314.</title>
        <authorList>
            <person name="Yamada O."/>
        </authorList>
    </citation>
    <scope>NUCLEOTIDE SEQUENCE [LARGE SCALE GENOMIC DNA]</scope>
    <source>
        <strain evidence="2">RIB 2604</strain>
    </source>
</reference>
<reference evidence="1 2" key="1">
    <citation type="journal article" date="2016" name="DNA Res.">
        <title>Genome sequence of Aspergillus luchuensis NBRC 4314.</title>
        <authorList>
            <person name="Yamada O."/>
            <person name="Machida M."/>
            <person name="Hosoyama A."/>
            <person name="Goto M."/>
            <person name="Takahashi T."/>
            <person name="Futagami T."/>
            <person name="Yamagata Y."/>
            <person name="Takeuchi M."/>
            <person name="Kobayashi T."/>
            <person name="Koike H."/>
            <person name="Abe K."/>
            <person name="Asai K."/>
            <person name="Arita M."/>
            <person name="Fujita N."/>
            <person name="Fukuda K."/>
            <person name="Higa K."/>
            <person name="Horikawa H."/>
            <person name="Ishikawa T."/>
            <person name="Jinno K."/>
            <person name="Kato Y."/>
            <person name="Kirimura K."/>
            <person name="Mizutani O."/>
            <person name="Nakasone K."/>
            <person name="Sano M."/>
            <person name="Shiraishi Y."/>
            <person name="Tsukahara M."/>
            <person name="Gomi K."/>
        </authorList>
    </citation>
    <scope>NUCLEOTIDE SEQUENCE [LARGE SCALE GENOMIC DNA]</scope>
    <source>
        <strain evidence="1 2">RIB 2604</strain>
    </source>
</reference>
<gene>
    <name evidence="1" type="ORF">RIB2604_02604440</name>
</gene>
<dbReference type="Proteomes" id="UP000075230">
    <property type="component" value="Unassembled WGS sequence"/>
</dbReference>